<feature type="transmembrane region" description="Helical" evidence="8">
    <location>
        <begin position="176"/>
        <end position="194"/>
    </location>
</feature>
<feature type="binding site" evidence="7">
    <location>
        <position position="228"/>
    </location>
    <ligand>
        <name>Mg(2+)</name>
        <dbReference type="ChEBI" id="CHEBI:18420"/>
    </ligand>
</feature>
<feature type="transmembrane region" description="Helical" evidence="8">
    <location>
        <begin position="322"/>
        <end position="345"/>
    </location>
</feature>
<evidence type="ECO:0000256" key="3">
    <source>
        <dbReference type="ARBA" id="ARBA00022679"/>
    </source>
</evidence>
<evidence type="ECO:0000256" key="6">
    <source>
        <dbReference type="ARBA" id="ARBA00023136"/>
    </source>
</evidence>
<dbReference type="PANTHER" id="PTHR22926">
    <property type="entry name" value="PHOSPHO-N-ACETYLMURAMOYL-PENTAPEPTIDE-TRANSFERASE"/>
    <property type="match status" value="1"/>
</dbReference>
<dbReference type="GO" id="GO:0005886">
    <property type="term" value="C:plasma membrane"/>
    <property type="evidence" value="ECO:0007669"/>
    <property type="project" value="UniProtKB-SubCell"/>
</dbReference>
<evidence type="ECO:0000256" key="5">
    <source>
        <dbReference type="ARBA" id="ARBA00022989"/>
    </source>
</evidence>
<evidence type="ECO:0000256" key="8">
    <source>
        <dbReference type="SAM" id="Phobius"/>
    </source>
</evidence>
<feature type="transmembrane region" description="Helical" evidence="8">
    <location>
        <begin position="64"/>
        <end position="84"/>
    </location>
</feature>
<feature type="transmembrane region" description="Helical" evidence="8">
    <location>
        <begin position="297"/>
        <end position="316"/>
    </location>
</feature>
<accession>A0A3M3BIG9</accession>
<dbReference type="GO" id="GO:0046872">
    <property type="term" value="F:metal ion binding"/>
    <property type="evidence" value="ECO:0007669"/>
    <property type="project" value="UniProtKB-KW"/>
</dbReference>
<gene>
    <name evidence="9" type="ORF">ALQ84_05569</name>
</gene>
<dbReference type="AlphaFoldDB" id="A0A3M3BIG9"/>
<sequence length="355" mass="38615">MKRPCRILLDIIWNMTSMIEWLSVIVIAFLSLILTALLRKYALARSLIDVPNARSSHSIPTPRGGGVSIVVAFVMAVVILAWMGHLSAPALAAIVGSGGLVAVIGFMDDHGHIAARWRLLGHFVAAAWALFWLDGLAPIDVMGWTFTPGPVGQVLAAFYLVWMLNLYNFMDGIDGIAGVEAVTVCMGMSIIYALGGYVGLSWEALLLAVAVAGFLYWNVPPAKIFMGDAGSGFLGIVLGVLSIQGSWASPQLFWSWLILLGVFIVDATVTLVRRLLRRERLYEAHRSHAYQFASRHYGSHLPVTLTVGLINLVWLLPVAMWVALGGGAGLMWTVITYVPLIFLALRFRAGEAEIT</sequence>
<feature type="transmembrane region" description="Helical" evidence="8">
    <location>
        <begin position="253"/>
        <end position="276"/>
    </location>
</feature>
<feature type="transmembrane region" description="Helical" evidence="8">
    <location>
        <begin position="200"/>
        <end position="217"/>
    </location>
</feature>
<dbReference type="PANTHER" id="PTHR22926:SF3">
    <property type="entry name" value="UNDECAPRENYL-PHOSPHATE ALPHA-N-ACETYLGLUCOSAMINYL 1-PHOSPHATE TRANSFERASE"/>
    <property type="match status" value="1"/>
</dbReference>
<evidence type="ECO:0000313" key="9">
    <source>
        <dbReference type="EMBL" id="RMM12490.1"/>
    </source>
</evidence>
<evidence type="ECO:0000256" key="7">
    <source>
        <dbReference type="PIRSR" id="PIRSR600715-1"/>
    </source>
</evidence>
<keyword evidence="4 8" id="KW-0812">Transmembrane</keyword>
<evidence type="ECO:0000256" key="1">
    <source>
        <dbReference type="ARBA" id="ARBA00004651"/>
    </source>
</evidence>
<evidence type="ECO:0000256" key="4">
    <source>
        <dbReference type="ARBA" id="ARBA00022692"/>
    </source>
</evidence>
<feature type="transmembrane region" description="Helical" evidence="8">
    <location>
        <begin position="119"/>
        <end position="139"/>
    </location>
</feature>
<dbReference type="GO" id="GO:0071555">
    <property type="term" value="P:cell wall organization"/>
    <property type="evidence" value="ECO:0007669"/>
    <property type="project" value="TreeGrafter"/>
</dbReference>
<name>A0A3M3BIG9_9PSED</name>
<comment type="cofactor">
    <cofactor evidence="7">
        <name>Mg(2+)</name>
        <dbReference type="ChEBI" id="CHEBI:18420"/>
    </cofactor>
</comment>
<dbReference type="InterPro" id="IPR000715">
    <property type="entry name" value="Glycosyl_transferase_4"/>
</dbReference>
<keyword evidence="5 8" id="KW-1133">Transmembrane helix</keyword>
<reference evidence="9 10" key="1">
    <citation type="submission" date="2018-08" db="EMBL/GenBank/DDBJ databases">
        <title>Recombination of ecologically and evolutionarily significant loci maintains genetic cohesion in the Pseudomonas syringae species complex.</title>
        <authorList>
            <person name="Dillon M."/>
            <person name="Thakur S."/>
            <person name="Almeida R.N.D."/>
            <person name="Weir B.S."/>
            <person name="Guttman D.S."/>
        </authorList>
    </citation>
    <scope>NUCLEOTIDE SEQUENCE [LARGE SCALE GENOMIC DNA]</scope>
    <source>
        <strain evidence="9 10">ICMP 4086</strain>
    </source>
</reference>
<keyword evidence="6 8" id="KW-0472">Membrane</keyword>
<comment type="subcellular location">
    <subcellularLocation>
        <location evidence="1">Cell membrane</location>
        <topology evidence="1">Multi-pass membrane protein</topology>
    </subcellularLocation>
</comment>
<dbReference type="Pfam" id="PF00953">
    <property type="entry name" value="Glycos_transf_4"/>
    <property type="match status" value="1"/>
</dbReference>
<keyword evidence="3 9" id="KW-0808">Transferase</keyword>
<keyword evidence="7" id="KW-0460">Magnesium</keyword>
<dbReference type="Proteomes" id="UP000278587">
    <property type="component" value="Unassembled WGS sequence"/>
</dbReference>
<dbReference type="GO" id="GO:0009103">
    <property type="term" value="P:lipopolysaccharide biosynthetic process"/>
    <property type="evidence" value="ECO:0007669"/>
    <property type="project" value="TreeGrafter"/>
</dbReference>
<evidence type="ECO:0000313" key="10">
    <source>
        <dbReference type="Proteomes" id="UP000278587"/>
    </source>
</evidence>
<feature type="transmembrane region" description="Helical" evidence="8">
    <location>
        <begin position="90"/>
        <end position="107"/>
    </location>
</feature>
<feature type="binding site" evidence="7">
    <location>
        <position position="168"/>
    </location>
    <ligand>
        <name>Mg(2+)</name>
        <dbReference type="ChEBI" id="CHEBI:18420"/>
    </ligand>
</feature>
<evidence type="ECO:0000256" key="2">
    <source>
        <dbReference type="ARBA" id="ARBA00022475"/>
    </source>
</evidence>
<keyword evidence="7" id="KW-0479">Metal-binding</keyword>
<dbReference type="GO" id="GO:0016780">
    <property type="term" value="F:phosphotransferase activity, for other substituted phosphate groups"/>
    <property type="evidence" value="ECO:0007669"/>
    <property type="project" value="InterPro"/>
</dbReference>
<feature type="transmembrane region" description="Helical" evidence="8">
    <location>
        <begin position="151"/>
        <end position="169"/>
    </location>
</feature>
<protein>
    <submittedName>
        <fullName evidence="9">Glycosyl transferase, group 4 protein</fullName>
    </submittedName>
</protein>
<dbReference type="CDD" id="cd06854">
    <property type="entry name" value="GT_WbpL_WbcO_like"/>
    <property type="match status" value="1"/>
</dbReference>
<dbReference type="EMBL" id="RBOC01000048">
    <property type="protein sequence ID" value="RMM12490.1"/>
    <property type="molecule type" value="Genomic_DNA"/>
</dbReference>
<feature type="transmembrane region" description="Helical" evidence="8">
    <location>
        <begin position="18"/>
        <end position="38"/>
    </location>
</feature>
<proteinExistence type="predicted"/>
<comment type="caution">
    <text evidence="9">The sequence shown here is derived from an EMBL/GenBank/DDBJ whole genome shotgun (WGS) entry which is preliminary data.</text>
</comment>
<feature type="transmembrane region" description="Helical" evidence="8">
    <location>
        <begin position="229"/>
        <end position="247"/>
    </location>
</feature>
<dbReference type="GO" id="GO:0044038">
    <property type="term" value="P:cell wall macromolecule biosynthetic process"/>
    <property type="evidence" value="ECO:0007669"/>
    <property type="project" value="TreeGrafter"/>
</dbReference>
<keyword evidence="2" id="KW-1003">Cell membrane</keyword>
<organism evidence="9 10">
    <name type="scientific">Pseudomonas caricapapayae</name>
    <dbReference type="NCBI Taxonomy" id="46678"/>
    <lineage>
        <taxon>Bacteria</taxon>
        <taxon>Pseudomonadati</taxon>
        <taxon>Pseudomonadota</taxon>
        <taxon>Gammaproteobacteria</taxon>
        <taxon>Pseudomonadales</taxon>
        <taxon>Pseudomonadaceae</taxon>
        <taxon>Pseudomonas</taxon>
    </lineage>
</organism>